<keyword evidence="3" id="KW-1185">Reference proteome</keyword>
<dbReference type="Proteomes" id="UP000076023">
    <property type="component" value="Unassembled WGS sequence"/>
</dbReference>
<dbReference type="AlphaFoldDB" id="A0A146GDI2"/>
<evidence type="ECO:0000313" key="3">
    <source>
        <dbReference type="Proteomes" id="UP000076023"/>
    </source>
</evidence>
<protein>
    <recommendedName>
        <fullName evidence="4">DUF1376 domain-containing protein</fullName>
    </recommendedName>
</protein>
<proteinExistence type="predicted"/>
<feature type="compositionally biased region" description="Polar residues" evidence="1">
    <location>
        <begin position="153"/>
        <end position="167"/>
    </location>
</feature>
<organism evidence="2 3">
    <name type="scientific">Terrimicrobium sacchariphilum</name>
    <dbReference type="NCBI Taxonomy" id="690879"/>
    <lineage>
        <taxon>Bacteria</taxon>
        <taxon>Pseudomonadati</taxon>
        <taxon>Verrucomicrobiota</taxon>
        <taxon>Terrimicrobiia</taxon>
        <taxon>Terrimicrobiales</taxon>
        <taxon>Terrimicrobiaceae</taxon>
        <taxon>Terrimicrobium</taxon>
    </lineage>
</organism>
<accession>A0A146GDI2</accession>
<dbReference type="RefSeq" id="WP_075081403.1">
    <property type="nucleotide sequence ID" value="NZ_BDCO01000003.1"/>
</dbReference>
<evidence type="ECO:0000313" key="2">
    <source>
        <dbReference type="EMBL" id="GAT35605.1"/>
    </source>
</evidence>
<feature type="compositionally biased region" description="Polar residues" evidence="1">
    <location>
        <begin position="129"/>
        <end position="144"/>
    </location>
</feature>
<dbReference type="EMBL" id="BDCO01000003">
    <property type="protein sequence ID" value="GAT35605.1"/>
    <property type="molecule type" value="Genomic_DNA"/>
</dbReference>
<dbReference type="STRING" id="690879.TSACC_3676"/>
<feature type="compositionally biased region" description="Basic and acidic residues" evidence="1">
    <location>
        <begin position="102"/>
        <end position="119"/>
    </location>
</feature>
<sequence length="305" mass="34160">MAWIESHQQLARHPKTLRLAGRLKINKAQAIGHLHLLWWWTLDYAPDGDLSAYTSYEIGAAAEWSGDADGFLNALQEVGWLDGMNVHDWADYAGKLIEERARDKERKRAARQRDRRETSEGFPQDVRRTSTGQPQDVQGTSNGQAEDVRTPSDRTQPNPTQQNQRESGAQREPSPAPALSGGDPVRDVLRQDKAFCAAWRDWRAHLAELEKPMTRGQETAVLHECGRRGASRAIEVIAFSIAKGAKNLIWDDAPRGKAPKGEKPKEPDPAGWAAWVAEEYPEKAGIAYADAPEPVQSEYRRAQKR</sequence>
<name>A0A146GDI2_TERSA</name>
<gene>
    <name evidence="2" type="ORF">TSACC_3676</name>
</gene>
<comment type="caution">
    <text evidence="2">The sequence shown here is derived from an EMBL/GenBank/DDBJ whole genome shotgun (WGS) entry which is preliminary data.</text>
</comment>
<dbReference type="OrthoDB" id="291936at2"/>
<feature type="region of interest" description="Disordered" evidence="1">
    <location>
        <begin position="102"/>
        <end position="186"/>
    </location>
</feature>
<evidence type="ECO:0008006" key="4">
    <source>
        <dbReference type="Google" id="ProtNLM"/>
    </source>
</evidence>
<evidence type="ECO:0000256" key="1">
    <source>
        <dbReference type="SAM" id="MobiDB-lite"/>
    </source>
</evidence>
<reference evidence="3" key="1">
    <citation type="journal article" date="2017" name="Genome Announc.">
        <title>Draft Genome Sequence of Terrimicrobium sacchariphilum NM-5T, a Facultative Anaerobic Soil Bacterium of the Class Spartobacteria.</title>
        <authorList>
            <person name="Qiu Y.L."/>
            <person name="Tourlousse D.M."/>
            <person name="Matsuura N."/>
            <person name="Ohashi A."/>
            <person name="Sekiguchi Y."/>
        </authorList>
    </citation>
    <scope>NUCLEOTIDE SEQUENCE [LARGE SCALE GENOMIC DNA]</scope>
    <source>
        <strain evidence="3">NM-5</strain>
    </source>
</reference>
<dbReference type="InParanoid" id="A0A146GDI2"/>